<sequence length="207" mass="23348">MRTLNFLLPAVFLALTASVALSEPSERASQNKELEKSMITIHAQVHIDAPIAEVWSVVGENFDQSAKFNVDAKETRYLKKTNQILGSQRRTTDAKGKVIDVEVVNYDPEAKFIKWEIYNQNVAPLDAGYSSYTLKSDGEGGTLLTQEAAFKMKYKIMHLVARRKMSPIFKTELSAIKHLVETGESITPTTKDEIVMRYHKAVRILDK</sequence>
<evidence type="ECO:0000313" key="3">
    <source>
        <dbReference type="Proteomes" id="UP000198914"/>
    </source>
</evidence>
<organism evidence="2 3">
    <name type="scientific">Jannaschia faecimaris</name>
    <dbReference type="NCBI Taxonomy" id="1244108"/>
    <lineage>
        <taxon>Bacteria</taxon>
        <taxon>Pseudomonadati</taxon>
        <taxon>Pseudomonadota</taxon>
        <taxon>Alphaproteobacteria</taxon>
        <taxon>Rhodobacterales</taxon>
        <taxon>Roseobacteraceae</taxon>
        <taxon>Jannaschia</taxon>
    </lineage>
</organism>
<dbReference type="InterPro" id="IPR023393">
    <property type="entry name" value="START-like_dom_sf"/>
</dbReference>
<dbReference type="SUPFAM" id="SSF55961">
    <property type="entry name" value="Bet v1-like"/>
    <property type="match status" value="1"/>
</dbReference>
<feature type="chain" id="PRO_5011496359" evidence="1">
    <location>
        <begin position="23"/>
        <end position="207"/>
    </location>
</feature>
<gene>
    <name evidence="2" type="ORF">SAMN05444004_13315</name>
</gene>
<feature type="signal peptide" evidence="1">
    <location>
        <begin position="1"/>
        <end position="22"/>
    </location>
</feature>
<dbReference type="RefSeq" id="WP_092647947.1">
    <property type="nucleotide sequence ID" value="NZ_FNPX01000033.1"/>
</dbReference>
<keyword evidence="1" id="KW-0732">Signal</keyword>
<evidence type="ECO:0000313" key="2">
    <source>
        <dbReference type="EMBL" id="SDZ61231.1"/>
    </source>
</evidence>
<dbReference type="EMBL" id="FNPX01000033">
    <property type="protein sequence ID" value="SDZ61231.1"/>
    <property type="molecule type" value="Genomic_DNA"/>
</dbReference>
<dbReference type="OrthoDB" id="1364128at2"/>
<dbReference type="Proteomes" id="UP000198914">
    <property type="component" value="Unassembled WGS sequence"/>
</dbReference>
<dbReference type="PANTHER" id="PTHR39332">
    <property type="entry name" value="BLL4707 PROTEIN"/>
    <property type="match status" value="1"/>
</dbReference>
<dbReference type="PANTHER" id="PTHR39332:SF7">
    <property type="entry name" value="SRPBCC FAMILY PROTEIN"/>
    <property type="match status" value="1"/>
</dbReference>
<dbReference type="AlphaFoldDB" id="A0A1H3UGN6"/>
<dbReference type="Pfam" id="PF10604">
    <property type="entry name" value="Polyketide_cyc2"/>
    <property type="match status" value="1"/>
</dbReference>
<dbReference type="CDD" id="cd07821">
    <property type="entry name" value="PYR_PYL_RCAR_like"/>
    <property type="match status" value="1"/>
</dbReference>
<dbReference type="Gene3D" id="3.30.530.20">
    <property type="match status" value="1"/>
</dbReference>
<dbReference type="InterPro" id="IPR019587">
    <property type="entry name" value="Polyketide_cyclase/dehydratase"/>
</dbReference>
<proteinExistence type="predicted"/>
<evidence type="ECO:0000256" key="1">
    <source>
        <dbReference type="SAM" id="SignalP"/>
    </source>
</evidence>
<reference evidence="3" key="1">
    <citation type="submission" date="2016-10" db="EMBL/GenBank/DDBJ databases">
        <authorList>
            <person name="Varghese N."/>
            <person name="Submissions S."/>
        </authorList>
    </citation>
    <scope>NUCLEOTIDE SEQUENCE [LARGE SCALE GENOMIC DNA]</scope>
    <source>
        <strain evidence="3">DSM 100420</strain>
    </source>
</reference>
<accession>A0A1H3UGN6</accession>
<protein>
    <submittedName>
        <fullName evidence="2">Polyketide cyclase / dehydrase and lipid transport</fullName>
    </submittedName>
</protein>
<keyword evidence="3" id="KW-1185">Reference proteome</keyword>
<name>A0A1H3UGN6_9RHOB</name>